<dbReference type="Ensembl" id="ENSCCRT00000122033.1">
    <property type="protein sequence ID" value="ENSCCRP00000105732.1"/>
    <property type="gene ID" value="ENSCCRG00000058826.1"/>
</dbReference>
<sequence>MRTHVAPPQVQHNPVLQHLLHLNLFILHPADLPHKQSRRKEFLYFSSLMTCLLLSEKPKSSREKMNDRVPLFLDEGASDSFVLERQSSAVRRRTLNQPHRHHNSEDHGRTQRSTEDRRSVPSELRIVLVGKTGSGKSSAGNTILGRECFIEAVSPGSVTETCERGEAQIGERIISVIDTPGLFDTRMSEGKMKSEIERSVYMSAPGPHAFLLVIRLGVRFTDEEKNTVRWIQKNFGEAATRYTILLFTHADYLKGKPLDLYITESKDLQALVNKCGGRYHPFNNEDMRNREQVTELLENIEIMVEENGGQHYTNEMYQDAQRNILNRAEFWSGNPRFVLLGKTGSGKTSAVETILGQRRSERSDSSGLKEACVSGKSMTIIDTPGLIDAPEEKMKDGIEKFVFMSAPGPHVFLLVIKLDTRFTDEENNTERWIRKNIGEDALCHTIILFTHADDLRGKTLDEYIRERSFLQSLVHGCGGRFHSFNNQDRDDHNQVSELLEKIENTAERNRWEYYTNEMFKKIIQKKTFKEKLEKNLNKVAVGAVPVSVGSIAAGVALLAEPVIAPVLITAGVVFVVGVAGAFVWTKISKKSVYDIVESRD</sequence>
<evidence type="ECO:0000256" key="5">
    <source>
        <dbReference type="SAM" id="Phobius"/>
    </source>
</evidence>
<dbReference type="GO" id="GO:0005525">
    <property type="term" value="F:GTP binding"/>
    <property type="evidence" value="ECO:0007669"/>
    <property type="project" value="UniProtKB-KW"/>
</dbReference>
<keyword evidence="3" id="KW-0342">GTP-binding</keyword>
<dbReference type="CDD" id="cd01852">
    <property type="entry name" value="AIG1"/>
    <property type="match status" value="1"/>
</dbReference>
<dbReference type="AlphaFoldDB" id="A0A9J7XDN3"/>
<organism evidence="7 8">
    <name type="scientific">Cyprinus carpio carpio</name>
    <dbReference type="NCBI Taxonomy" id="630221"/>
    <lineage>
        <taxon>Eukaryota</taxon>
        <taxon>Metazoa</taxon>
        <taxon>Chordata</taxon>
        <taxon>Craniata</taxon>
        <taxon>Vertebrata</taxon>
        <taxon>Euteleostomi</taxon>
        <taxon>Actinopterygii</taxon>
        <taxon>Neopterygii</taxon>
        <taxon>Teleostei</taxon>
        <taxon>Ostariophysi</taxon>
        <taxon>Cypriniformes</taxon>
        <taxon>Cyprinidae</taxon>
        <taxon>Cyprininae</taxon>
        <taxon>Cyprinus</taxon>
    </lineage>
</organism>
<dbReference type="InterPro" id="IPR045058">
    <property type="entry name" value="GIMA/IAN/Toc"/>
</dbReference>
<keyword evidence="5" id="KW-0472">Membrane</keyword>
<feature type="transmembrane region" description="Helical" evidence="5">
    <location>
        <begin position="563"/>
        <end position="584"/>
    </location>
</feature>
<evidence type="ECO:0000259" key="6">
    <source>
        <dbReference type="PROSITE" id="PS51720"/>
    </source>
</evidence>
<dbReference type="PANTHER" id="PTHR10903:SF188">
    <property type="entry name" value="GTPASE IMAP FAMILY MEMBER 2-LIKE-RELATED"/>
    <property type="match status" value="1"/>
</dbReference>
<evidence type="ECO:0000256" key="2">
    <source>
        <dbReference type="ARBA" id="ARBA00022741"/>
    </source>
</evidence>
<proteinExistence type="inferred from homology"/>
<dbReference type="SUPFAM" id="SSF52540">
    <property type="entry name" value="P-loop containing nucleoside triphosphate hydrolases"/>
    <property type="match status" value="2"/>
</dbReference>
<name>A0A9J7XDN3_CYPCA</name>
<dbReference type="FunFam" id="3.40.50.300:FF:000366">
    <property type="entry name" value="GTPase, IMAP family member 2"/>
    <property type="match status" value="2"/>
</dbReference>
<dbReference type="InterPro" id="IPR027417">
    <property type="entry name" value="P-loop_NTPase"/>
</dbReference>
<dbReference type="Proteomes" id="UP001108240">
    <property type="component" value="Unplaced"/>
</dbReference>
<reference evidence="7" key="2">
    <citation type="submission" date="2025-09" db="UniProtKB">
        <authorList>
            <consortium name="Ensembl"/>
        </authorList>
    </citation>
    <scope>IDENTIFICATION</scope>
</reference>
<comment type="similarity">
    <text evidence="1">Belongs to the TRAFAC class TrmE-Era-EngA-EngB-Septin-like GTPase superfamily. AIG1/Toc34/Toc159-like paraseptin GTPase family. IAN subfamily.</text>
</comment>
<dbReference type="InterPro" id="IPR006703">
    <property type="entry name" value="G_AIG1"/>
</dbReference>
<keyword evidence="2" id="KW-0547">Nucleotide-binding</keyword>
<accession>A0A9J7XDN3</accession>
<dbReference type="Pfam" id="PF04548">
    <property type="entry name" value="AIG1"/>
    <property type="match status" value="2"/>
</dbReference>
<keyword evidence="5" id="KW-0812">Transmembrane</keyword>
<dbReference type="OMA" id="DRCHLFN"/>
<reference evidence="7" key="1">
    <citation type="submission" date="2025-08" db="UniProtKB">
        <authorList>
            <consortium name="Ensembl"/>
        </authorList>
    </citation>
    <scope>IDENTIFICATION</scope>
</reference>
<evidence type="ECO:0000256" key="1">
    <source>
        <dbReference type="ARBA" id="ARBA00008535"/>
    </source>
</evidence>
<dbReference type="PROSITE" id="PS51720">
    <property type="entry name" value="G_AIG1"/>
    <property type="match status" value="2"/>
</dbReference>
<keyword evidence="5" id="KW-1133">Transmembrane helix</keyword>
<evidence type="ECO:0000313" key="7">
    <source>
        <dbReference type="Ensembl" id="ENSCCRP00000105732.1"/>
    </source>
</evidence>
<evidence type="ECO:0000256" key="4">
    <source>
        <dbReference type="SAM" id="MobiDB-lite"/>
    </source>
</evidence>
<feature type="compositionally biased region" description="Basic and acidic residues" evidence="4">
    <location>
        <begin position="103"/>
        <end position="120"/>
    </location>
</feature>
<feature type="region of interest" description="Disordered" evidence="4">
    <location>
        <begin position="89"/>
        <end position="123"/>
    </location>
</feature>
<feature type="domain" description="AIG1-type G" evidence="6">
    <location>
        <begin position="332"/>
        <end position="523"/>
    </location>
</feature>
<protein>
    <recommendedName>
        <fullName evidence="6">AIG1-type G domain-containing protein</fullName>
    </recommendedName>
</protein>
<keyword evidence="8" id="KW-1185">Reference proteome</keyword>
<feature type="domain" description="AIG1-type G" evidence="6">
    <location>
        <begin position="121"/>
        <end position="321"/>
    </location>
</feature>
<feature type="compositionally biased region" description="Basic residues" evidence="4">
    <location>
        <begin position="90"/>
        <end position="102"/>
    </location>
</feature>
<dbReference type="Gene3D" id="3.40.50.300">
    <property type="entry name" value="P-loop containing nucleotide triphosphate hydrolases"/>
    <property type="match status" value="2"/>
</dbReference>
<dbReference type="PANTHER" id="PTHR10903">
    <property type="entry name" value="GTPASE, IMAP FAMILY MEMBER-RELATED"/>
    <property type="match status" value="1"/>
</dbReference>
<evidence type="ECO:0000313" key="8">
    <source>
        <dbReference type="Proteomes" id="UP001108240"/>
    </source>
</evidence>
<evidence type="ECO:0000256" key="3">
    <source>
        <dbReference type="ARBA" id="ARBA00023134"/>
    </source>
</evidence>
<dbReference type="GeneTree" id="ENSGT01140000282522"/>